<dbReference type="GO" id="GO:0036374">
    <property type="term" value="F:glutathione hydrolase activity"/>
    <property type="evidence" value="ECO:0007669"/>
    <property type="project" value="InterPro"/>
</dbReference>
<dbReference type="InterPro" id="IPR029055">
    <property type="entry name" value="Ntn_hydrolases_N"/>
</dbReference>
<evidence type="ECO:0000313" key="2">
    <source>
        <dbReference type="Proteomes" id="UP000749646"/>
    </source>
</evidence>
<dbReference type="GO" id="GO:0005886">
    <property type="term" value="C:plasma membrane"/>
    <property type="evidence" value="ECO:0007669"/>
    <property type="project" value="TreeGrafter"/>
</dbReference>
<dbReference type="Proteomes" id="UP000749646">
    <property type="component" value="Unassembled WGS sequence"/>
</dbReference>
<dbReference type="InterPro" id="IPR043137">
    <property type="entry name" value="GGT_ssub_C"/>
</dbReference>
<proteinExistence type="predicted"/>
<name>A0A9P6IV87_9FUNG</name>
<sequence>MEAVEAPRVHHQLMPDLVDIESGFASSEIKFLKTRGHNVTVFDISLGKAEVQAVKREMVDGLIYAASDSRKHGVAAGY</sequence>
<dbReference type="GO" id="GO:0000324">
    <property type="term" value="C:fungal-type vacuole"/>
    <property type="evidence" value="ECO:0007669"/>
    <property type="project" value="TreeGrafter"/>
</dbReference>
<dbReference type="InterPro" id="IPR000101">
    <property type="entry name" value="GGT_peptidase"/>
</dbReference>
<accession>A0A9P6IV87</accession>
<dbReference type="AlphaFoldDB" id="A0A9P6IV87"/>
<dbReference type="GO" id="GO:0006751">
    <property type="term" value="P:glutathione catabolic process"/>
    <property type="evidence" value="ECO:0007669"/>
    <property type="project" value="InterPro"/>
</dbReference>
<reference evidence="1" key="1">
    <citation type="journal article" date="2020" name="Fungal Divers.">
        <title>Resolving the Mortierellaceae phylogeny through synthesis of multi-gene phylogenetics and phylogenomics.</title>
        <authorList>
            <person name="Vandepol N."/>
            <person name="Liber J."/>
            <person name="Desiro A."/>
            <person name="Na H."/>
            <person name="Kennedy M."/>
            <person name="Barry K."/>
            <person name="Grigoriev I.V."/>
            <person name="Miller A.N."/>
            <person name="O'Donnell K."/>
            <person name="Stajich J.E."/>
            <person name="Bonito G."/>
        </authorList>
    </citation>
    <scope>NUCLEOTIDE SEQUENCE</scope>
    <source>
        <strain evidence="1">MES-2147</strain>
    </source>
</reference>
<evidence type="ECO:0000313" key="1">
    <source>
        <dbReference type="EMBL" id="KAF9949167.1"/>
    </source>
</evidence>
<keyword evidence="2" id="KW-1185">Reference proteome</keyword>
<comment type="caution">
    <text evidence="1">The sequence shown here is derived from an EMBL/GenBank/DDBJ whole genome shotgun (WGS) entry which is preliminary data.</text>
</comment>
<protein>
    <submittedName>
        <fullName evidence="1">Uncharacterized protein</fullName>
    </submittedName>
</protein>
<dbReference type="Gene3D" id="3.60.20.40">
    <property type="match status" value="1"/>
</dbReference>
<dbReference type="EMBL" id="JAAAHW010007332">
    <property type="protein sequence ID" value="KAF9949167.1"/>
    <property type="molecule type" value="Genomic_DNA"/>
</dbReference>
<dbReference type="OrthoDB" id="2412409at2759"/>
<dbReference type="PANTHER" id="PTHR11686">
    <property type="entry name" value="GAMMA GLUTAMYL TRANSPEPTIDASE"/>
    <property type="match status" value="1"/>
</dbReference>
<dbReference type="PANTHER" id="PTHR11686:SF9">
    <property type="entry name" value="RE13973P"/>
    <property type="match status" value="1"/>
</dbReference>
<organism evidence="1 2">
    <name type="scientific">Modicella reniformis</name>
    <dbReference type="NCBI Taxonomy" id="1440133"/>
    <lineage>
        <taxon>Eukaryota</taxon>
        <taxon>Fungi</taxon>
        <taxon>Fungi incertae sedis</taxon>
        <taxon>Mucoromycota</taxon>
        <taxon>Mortierellomycotina</taxon>
        <taxon>Mortierellomycetes</taxon>
        <taxon>Mortierellales</taxon>
        <taxon>Mortierellaceae</taxon>
        <taxon>Modicella</taxon>
    </lineage>
</organism>
<gene>
    <name evidence="1" type="ORF">BGZ65_007550</name>
</gene>
<dbReference type="Pfam" id="PF01019">
    <property type="entry name" value="G_glu_transpept"/>
    <property type="match status" value="1"/>
</dbReference>
<dbReference type="SUPFAM" id="SSF56235">
    <property type="entry name" value="N-terminal nucleophile aminohydrolases (Ntn hydrolases)"/>
    <property type="match status" value="1"/>
</dbReference>